<proteinExistence type="predicted"/>
<dbReference type="STRING" id="745531.A0A0C3S7I0"/>
<evidence type="ECO:0000313" key="3">
    <source>
        <dbReference type="Proteomes" id="UP000053257"/>
    </source>
</evidence>
<organism evidence="2 3">
    <name type="scientific">Phlebiopsis gigantea (strain 11061_1 CR5-6)</name>
    <name type="common">White-rot fungus</name>
    <name type="synonym">Peniophora gigantea</name>
    <dbReference type="NCBI Taxonomy" id="745531"/>
    <lineage>
        <taxon>Eukaryota</taxon>
        <taxon>Fungi</taxon>
        <taxon>Dikarya</taxon>
        <taxon>Basidiomycota</taxon>
        <taxon>Agaricomycotina</taxon>
        <taxon>Agaricomycetes</taxon>
        <taxon>Polyporales</taxon>
        <taxon>Phanerochaetaceae</taxon>
        <taxon>Phlebiopsis</taxon>
    </lineage>
</organism>
<accession>A0A0C3S7I0</accession>
<dbReference type="EMBL" id="KN840439">
    <property type="protein sequence ID" value="KIP12441.1"/>
    <property type="molecule type" value="Genomic_DNA"/>
</dbReference>
<dbReference type="HOGENOM" id="CLU_062667_0_0_1"/>
<name>A0A0C3S7I0_PHLG1</name>
<dbReference type="AlphaFoldDB" id="A0A0C3S7I0"/>
<dbReference type="Proteomes" id="UP000053257">
    <property type="component" value="Unassembled WGS sequence"/>
</dbReference>
<evidence type="ECO:0000313" key="2">
    <source>
        <dbReference type="EMBL" id="KIP12441.1"/>
    </source>
</evidence>
<feature type="region of interest" description="Disordered" evidence="1">
    <location>
        <begin position="396"/>
        <end position="416"/>
    </location>
</feature>
<evidence type="ECO:0000256" key="1">
    <source>
        <dbReference type="SAM" id="MobiDB-lite"/>
    </source>
</evidence>
<sequence>MQSSYPYHHSHHQMQAEPACVPNDPYAYYQHAQYDSQGGSTYFPLATYPVYDSNVFASPPLILQSFDYGLASTSDPQPAYGAHAYIPDLQYPTPAPIHAPTPVAAYPAILVNHVTDHSMSTSPYSSPCPPALAAAPSPAPAISEAAPRIIRLSPAPEDLGAQPPRTPGHADGQEEPQDTLGQYNTPQILFPTPSELLTDPDHGQSEAATSSPSDAGRSSLRRASRRETRESQAKAKGKARALSVGEPNKTENLRKSYFRSVASQVGFESTDPDTITSHDKKRHYLECLEQYIVYLHKLLGYSNVEPEPMLRVEQYAGLSSQAIRTLLIHMQSSTRELHSQVKEEEEKYFLAERSLFPRNDSHGTDGSLPSQLHATAFDRARRHSIANGMIPMSVGSHVPTHPPAPTVGMSAHVRNP</sequence>
<feature type="region of interest" description="Disordered" evidence="1">
    <location>
        <begin position="155"/>
        <end position="248"/>
    </location>
</feature>
<reference evidence="2 3" key="1">
    <citation type="journal article" date="2014" name="PLoS Genet.">
        <title>Analysis of the Phlebiopsis gigantea genome, transcriptome and secretome provides insight into its pioneer colonization strategies of wood.</title>
        <authorList>
            <person name="Hori C."/>
            <person name="Ishida T."/>
            <person name="Igarashi K."/>
            <person name="Samejima M."/>
            <person name="Suzuki H."/>
            <person name="Master E."/>
            <person name="Ferreira P."/>
            <person name="Ruiz-Duenas F.J."/>
            <person name="Held B."/>
            <person name="Canessa P."/>
            <person name="Larrondo L.F."/>
            <person name="Schmoll M."/>
            <person name="Druzhinina I.S."/>
            <person name="Kubicek C.P."/>
            <person name="Gaskell J.A."/>
            <person name="Kersten P."/>
            <person name="St John F."/>
            <person name="Glasner J."/>
            <person name="Sabat G."/>
            <person name="Splinter BonDurant S."/>
            <person name="Syed K."/>
            <person name="Yadav J."/>
            <person name="Mgbeahuruike A.C."/>
            <person name="Kovalchuk A."/>
            <person name="Asiegbu F.O."/>
            <person name="Lackner G."/>
            <person name="Hoffmeister D."/>
            <person name="Rencoret J."/>
            <person name="Gutierrez A."/>
            <person name="Sun H."/>
            <person name="Lindquist E."/>
            <person name="Barry K."/>
            <person name="Riley R."/>
            <person name="Grigoriev I.V."/>
            <person name="Henrissat B."/>
            <person name="Kues U."/>
            <person name="Berka R.M."/>
            <person name="Martinez A.T."/>
            <person name="Covert S.F."/>
            <person name="Blanchette R.A."/>
            <person name="Cullen D."/>
        </authorList>
    </citation>
    <scope>NUCLEOTIDE SEQUENCE [LARGE SCALE GENOMIC DNA]</scope>
    <source>
        <strain evidence="2 3">11061_1 CR5-6</strain>
    </source>
</reference>
<gene>
    <name evidence="2" type="ORF">PHLGIDRAFT_258666</name>
</gene>
<dbReference type="OrthoDB" id="3258400at2759"/>
<protein>
    <submittedName>
        <fullName evidence="2">Uncharacterized protein</fullName>
    </submittedName>
</protein>
<feature type="region of interest" description="Disordered" evidence="1">
    <location>
        <begin position="119"/>
        <end position="140"/>
    </location>
</feature>
<feature type="compositionally biased region" description="Low complexity" evidence="1">
    <location>
        <begin position="131"/>
        <end position="140"/>
    </location>
</feature>
<keyword evidence="3" id="KW-1185">Reference proteome</keyword>